<dbReference type="PROSITE" id="PS50041">
    <property type="entry name" value="C_TYPE_LECTIN_2"/>
    <property type="match status" value="1"/>
</dbReference>
<keyword evidence="4" id="KW-1185">Reference proteome</keyword>
<evidence type="ECO:0000256" key="1">
    <source>
        <dbReference type="ARBA" id="ARBA00023157"/>
    </source>
</evidence>
<dbReference type="Proteomes" id="UP000747542">
    <property type="component" value="Unassembled WGS sequence"/>
</dbReference>
<proteinExistence type="predicted"/>
<comment type="caution">
    <text evidence="3">The sequence shown here is derived from an EMBL/GenBank/DDBJ whole genome shotgun (WGS) entry which is preliminary data.</text>
</comment>
<dbReference type="CDD" id="cd00037">
    <property type="entry name" value="CLECT"/>
    <property type="match status" value="1"/>
</dbReference>
<dbReference type="SUPFAM" id="SSF56436">
    <property type="entry name" value="C-type lectin-like"/>
    <property type="match status" value="1"/>
</dbReference>
<evidence type="ECO:0000313" key="3">
    <source>
        <dbReference type="EMBL" id="KAG7172555.1"/>
    </source>
</evidence>
<dbReference type="InterPro" id="IPR016187">
    <property type="entry name" value="CTDL_fold"/>
</dbReference>
<dbReference type="PROSITE" id="PS00615">
    <property type="entry name" value="C_TYPE_LECTIN_1"/>
    <property type="match status" value="1"/>
</dbReference>
<dbReference type="SMART" id="SM00034">
    <property type="entry name" value="CLECT"/>
    <property type="match status" value="1"/>
</dbReference>
<protein>
    <submittedName>
        <fullName evidence="3">CD209 antigen-like 8</fullName>
    </submittedName>
</protein>
<dbReference type="Pfam" id="PF00059">
    <property type="entry name" value="Lectin_C"/>
    <property type="match status" value="1"/>
</dbReference>
<reference evidence="3" key="1">
    <citation type="journal article" date="2021" name="Sci. Adv.">
        <title>The American lobster genome reveals insights on longevity, neural, and immune adaptations.</title>
        <authorList>
            <person name="Polinski J.M."/>
            <person name="Zimin A.V."/>
            <person name="Clark K.F."/>
            <person name="Kohn A.B."/>
            <person name="Sadowski N."/>
            <person name="Timp W."/>
            <person name="Ptitsyn A."/>
            <person name="Khanna P."/>
            <person name="Romanova D.Y."/>
            <person name="Williams P."/>
            <person name="Greenwood S.J."/>
            <person name="Moroz L.L."/>
            <person name="Walt D.R."/>
            <person name="Bodnar A.G."/>
        </authorList>
    </citation>
    <scope>NUCLEOTIDE SEQUENCE</scope>
    <source>
        <strain evidence="3">GMGI-L3</strain>
    </source>
</reference>
<evidence type="ECO:0000313" key="4">
    <source>
        <dbReference type="Proteomes" id="UP000747542"/>
    </source>
</evidence>
<feature type="domain" description="C-type lectin" evidence="2">
    <location>
        <begin position="211"/>
        <end position="333"/>
    </location>
</feature>
<name>A0A8J5N3S8_HOMAM</name>
<dbReference type="PANTHER" id="PTHR22803">
    <property type="entry name" value="MANNOSE, PHOSPHOLIPASE, LECTIN RECEPTOR RELATED"/>
    <property type="match status" value="1"/>
</dbReference>
<dbReference type="InterPro" id="IPR001304">
    <property type="entry name" value="C-type_lectin-like"/>
</dbReference>
<sequence>MKTRVIPPPRPQFFVQPSFSQIPFTPSPYSQIPFVQSPFLTEASHLHPTFLDNPLLLPSLLLILGFTGRHLTTNLTTTLADKDSFQRLLFNNRRTVDDIKYNLTNINYHHRHKETPNLCKTQQIRDEPDSLSSGFLSLQESVLDLQKTLTRRLHRKVPQKGGDMNEILDHMLLDLETRSKDLEKRQADGMTRHLRHSQEHLRGCREPFFVLGGECFYLSYKNKLSWHDANSSCTMMGAHLAEPGNLRDLAAILQNLPTKLKRWWVGGSDEAQEGDWRWLSGRPVSSSDWREGQPSNISLTNDVQDCLALAMVKTQSPPLDDYSCWKKRAFICQQDLE</sequence>
<dbReference type="InterPro" id="IPR050111">
    <property type="entry name" value="C-type_lectin/snaclec_domain"/>
</dbReference>
<organism evidence="3 4">
    <name type="scientific">Homarus americanus</name>
    <name type="common">American lobster</name>
    <dbReference type="NCBI Taxonomy" id="6706"/>
    <lineage>
        <taxon>Eukaryota</taxon>
        <taxon>Metazoa</taxon>
        <taxon>Ecdysozoa</taxon>
        <taxon>Arthropoda</taxon>
        <taxon>Crustacea</taxon>
        <taxon>Multicrustacea</taxon>
        <taxon>Malacostraca</taxon>
        <taxon>Eumalacostraca</taxon>
        <taxon>Eucarida</taxon>
        <taxon>Decapoda</taxon>
        <taxon>Pleocyemata</taxon>
        <taxon>Astacidea</taxon>
        <taxon>Nephropoidea</taxon>
        <taxon>Nephropidae</taxon>
        <taxon>Homarus</taxon>
    </lineage>
</organism>
<dbReference type="EMBL" id="JAHLQT010010583">
    <property type="protein sequence ID" value="KAG7172555.1"/>
    <property type="molecule type" value="Genomic_DNA"/>
</dbReference>
<keyword evidence="1" id="KW-1015">Disulfide bond</keyword>
<dbReference type="AlphaFoldDB" id="A0A8J5N3S8"/>
<dbReference type="InterPro" id="IPR016186">
    <property type="entry name" value="C-type_lectin-like/link_sf"/>
</dbReference>
<gene>
    <name evidence="3" type="primary">Cd209-L8</name>
    <name evidence="3" type="ORF">Hamer_G020112</name>
</gene>
<dbReference type="Gene3D" id="3.10.100.10">
    <property type="entry name" value="Mannose-Binding Protein A, subunit A"/>
    <property type="match status" value="1"/>
</dbReference>
<dbReference type="InterPro" id="IPR018378">
    <property type="entry name" value="C-type_lectin_CS"/>
</dbReference>
<evidence type="ECO:0000259" key="2">
    <source>
        <dbReference type="PROSITE" id="PS50041"/>
    </source>
</evidence>
<accession>A0A8J5N3S8</accession>